<dbReference type="RefSeq" id="WP_078484734.1">
    <property type="nucleotide sequence ID" value="NZ_MPRL01000073.1"/>
</dbReference>
<evidence type="ECO:0000313" key="2">
    <source>
        <dbReference type="EMBL" id="OOZ38782.1"/>
    </source>
</evidence>
<dbReference type="GO" id="GO:0006888">
    <property type="term" value="P:endoplasmic reticulum to Golgi vesicle-mediated transport"/>
    <property type="evidence" value="ECO:0007669"/>
    <property type="project" value="TreeGrafter"/>
</dbReference>
<sequence length="262" mass="30088">MIRRALNRLLSPLGLELIRPRKPNRLLESEIETKELLQLVTQAGIFEGTSSAQIHQDVIVLLATGFKTNGYFVEFGASDGIKFSNTYLLEKEYGWQGILAEPGKIWHTDLANNRDAAVDHSCVWSSSHDTLSFTEADVATLSTISKFSDHDHHAKTRKESTTYEVKTLSLNDLLEKHNAPRQIDYLSIDTEGSEFEILNSFNFDKYEISIITCEHNFTRNREQIFNLLSRHGYRRKFTTLSKFDDWYFKDSVFQAVEEHGTS</sequence>
<dbReference type="Proteomes" id="UP000191110">
    <property type="component" value="Unassembled WGS sequence"/>
</dbReference>
<dbReference type="PANTHER" id="PTHR34009">
    <property type="entry name" value="PROTEIN STAR"/>
    <property type="match status" value="1"/>
</dbReference>
<dbReference type="OrthoDB" id="9810122at2"/>
<keyword evidence="3" id="KW-1185">Reference proteome</keyword>
<dbReference type="EMBL" id="MPRL01000073">
    <property type="protein sequence ID" value="OOZ38782.1"/>
    <property type="molecule type" value="Genomic_DNA"/>
</dbReference>
<dbReference type="PANTHER" id="PTHR34009:SF2">
    <property type="entry name" value="PROTEIN STAR"/>
    <property type="match status" value="1"/>
</dbReference>
<reference evidence="2 3" key="1">
    <citation type="submission" date="2016-11" db="EMBL/GenBank/DDBJ databases">
        <title>Mixed transmission modes and dynamic genome evolution in an obligate animal-bacterial symbiosis.</title>
        <authorList>
            <person name="Russell S.L."/>
            <person name="Corbett-Detig R.B."/>
            <person name="Cavanaugh C.M."/>
        </authorList>
    </citation>
    <scope>NUCLEOTIDE SEQUENCE [LARGE SCALE GENOMIC DNA]</scope>
    <source>
        <strain evidence="2">Sveles-Q1</strain>
    </source>
</reference>
<dbReference type="AlphaFoldDB" id="A0A1T2L134"/>
<dbReference type="InterPro" id="IPR006342">
    <property type="entry name" value="FkbM_mtfrase"/>
</dbReference>
<organism evidence="2 3">
    <name type="scientific">Solemya pervernicosa gill symbiont</name>
    <dbReference type="NCBI Taxonomy" id="642797"/>
    <lineage>
        <taxon>Bacteria</taxon>
        <taxon>Pseudomonadati</taxon>
        <taxon>Pseudomonadota</taxon>
        <taxon>Gammaproteobacteria</taxon>
        <taxon>sulfur-oxidizing symbionts</taxon>
    </lineage>
</organism>
<evidence type="ECO:0000313" key="3">
    <source>
        <dbReference type="Proteomes" id="UP000191110"/>
    </source>
</evidence>
<dbReference type="InterPro" id="IPR053202">
    <property type="entry name" value="EGF_Rcpt_Signaling_Reg"/>
</dbReference>
<evidence type="ECO:0000259" key="1">
    <source>
        <dbReference type="Pfam" id="PF05050"/>
    </source>
</evidence>
<name>A0A1T2L134_9GAMM</name>
<dbReference type="GO" id="GO:0005886">
    <property type="term" value="C:plasma membrane"/>
    <property type="evidence" value="ECO:0007669"/>
    <property type="project" value="TreeGrafter"/>
</dbReference>
<accession>A0A1T2L134</accession>
<comment type="caution">
    <text evidence="2">The sequence shown here is derived from an EMBL/GenBank/DDBJ whole genome shotgun (WGS) entry which is preliminary data.</text>
</comment>
<dbReference type="GO" id="GO:0005737">
    <property type="term" value="C:cytoplasm"/>
    <property type="evidence" value="ECO:0007669"/>
    <property type="project" value="GOC"/>
</dbReference>
<protein>
    <recommendedName>
        <fullName evidence="1">Methyltransferase FkbM domain-containing protein</fullName>
    </recommendedName>
</protein>
<dbReference type="InterPro" id="IPR029063">
    <property type="entry name" value="SAM-dependent_MTases_sf"/>
</dbReference>
<proteinExistence type="predicted"/>
<dbReference type="GO" id="GO:0016197">
    <property type="term" value="P:endosomal transport"/>
    <property type="evidence" value="ECO:0007669"/>
    <property type="project" value="TreeGrafter"/>
</dbReference>
<dbReference type="Gene3D" id="3.40.50.150">
    <property type="entry name" value="Vaccinia Virus protein VP39"/>
    <property type="match status" value="1"/>
</dbReference>
<gene>
    <name evidence="2" type="ORF">BOW53_14120</name>
</gene>
<dbReference type="NCBIfam" id="TIGR01444">
    <property type="entry name" value="fkbM_fam"/>
    <property type="match status" value="1"/>
</dbReference>
<dbReference type="SUPFAM" id="SSF53335">
    <property type="entry name" value="S-adenosyl-L-methionine-dependent methyltransferases"/>
    <property type="match status" value="1"/>
</dbReference>
<dbReference type="Pfam" id="PF05050">
    <property type="entry name" value="Methyltransf_21"/>
    <property type="match status" value="1"/>
</dbReference>
<feature type="domain" description="Methyltransferase FkbM" evidence="1">
    <location>
        <begin position="75"/>
        <end position="234"/>
    </location>
</feature>